<dbReference type="AlphaFoldDB" id="A0A7N1A116"/>
<dbReference type="EnsemblPlants" id="Kaladp0059s0122.1.v1.1">
    <property type="protein sequence ID" value="Kaladp0059s0122.1.v1.1"/>
    <property type="gene ID" value="Kaladp0059s0122.v1.1"/>
</dbReference>
<dbReference type="Proteomes" id="UP000594263">
    <property type="component" value="Unplaced"/>
</dbReference>
<protein>
    <recommendedName>
        <fullName evidence="6">Pistil-specific extensin-like protein</fullName>
    </recommendedName>
</protein>
<dbReference type="PANTHER" id="PTHR33470">
    <property type="entry name" value="OS01G0164075 PROTEIN"/>
    <property type="match status" value="1"/>
</dbReference>
<keyword evidence="5" id="KW-1185">Reference proteome</keyword>
<feature type="chain" id="PRO_5029738585" description="Pistil-specific extensin-like protein" evidence="3">
    <location>
        <begin position="26"/>
        <end position="182"/>
    </location>
</feature>
<keyword evidence="1 3" id="KW-0732">Signal</keyword>
<name>A0A7N1A116_KALFE</name>
<dbReference type="Gramene" id="Kaladp0059s0122.1.v1.1">
    <property type="protein sequence ID" value="Kaladp0059s0122.1.v1.1"/>
    <property type="gene ID" value="Kaladp0059s0122.v1.1"/>
</dbReference>
<feature type="compositionally biased region" description="Acidic residues" evidence="2">
    <location>
        <begin position="162"/>
        <end position="173"/>
    </location>
</feature>
<accession>A0A7N1A116</accession>
<feature type="region of interest" description="Disordered" evidence="2">
    <location>
        <begin position="160"/>
        <end position="182"/>
    </location>
</feature>
<feature type="signal peptide" evidence="3">
    <location>
        <begin position="1"/>
        <end position="25"/>
    </location>
</feature>
<reference evidence="4" key="1">
    <citation type="submission" date="2021-01" db="UniProtKB">
        <authorList>
            <consortium name="EnsemblPlants"/>
        </authorList>
    </citation>
    <scope>IDENTIFICATION</scope>
</reference>
<dbReference type="PANTHER" id="PTHR33470:SF29">
    <property type="entry name" value="POLLEN OLE E 1 ALLERGEN AND EXTENSIN FAMILY PROTEIN"/>
    <property type="match status" value="1"/>
</dbReference>
<dbReference type="Pfam" id="PF01190">
    <property type="entry name" value="Pollen_Ole_e_1"/>
    <property type="match status" value="1"/>
</dbReference>
<dbReference type="OMA" id="SVTCMDE"/>
<evidence type="ECO:0000256" key="3">
    <source>
        <dbReference type="SAM" id="SignalP"/>
    </source>
</evidence>
<organism evidence="4 5">
    <name type="scientific">Kalanchoe fedtschenkoi</name>
    <name type="common">Lavender scallops</name>
    <name type="synonym">South American air plant</name>
    <dbReference type="NCBI Taxonomy" id="63787"/>
    <lineage>
        <taxon>Eukaryota</taxon>
        <taxon>Viridiplantae</taxon>
        <taxon>Streptophyta</taxon>
        <taxon>Embryophyta</taxon>
        <taxon>Tracheophyta</taxon>
        <taxon>Spermatophyta</taxon>
        <taxon>Magnoliopsida</taxon>
        <taxon>eudicotyledons</taxon>
        <taxon>Gunneridae</taxon>
        <taxon>Pentapetalae</taxon>
        <taxon>Saxifragales</taxon>
        <taxon>Crassulaceae</taxon>
        <taxon>Kalanchoe</taxon>
    </lineage>
</organism>
<sequence>MGSVSFAVFASSILLLSVAAHVALADLWGDEDDVIHVVGKVLCQDCSQGWNEWVKGSDPIKGSVVSVTCFDDRNRVIYYNSDTTDDSGVYDITMGNKYANGKKLNPRACSVRLVSSPNPVCNVLTNSGGGKDGVKLGRPSSVYRDVIKYNLRPFYYTTPMCEEPDTSEGEGDDDKDHSAKNY</sequence>
<evidence type="ECO:0000256" key="2">
    <source>
        <dbReference type="SAM" id="MobiDB-lite"/>
    </source>
</evidence>
<evidence type="ECO:0000256" key="1">
    <source>
        <dbReference type="ARBA" id="ARBA00022729"/>
    </source>
</evidence>
<evidence type="ECO:0000313" key="5">
    <source>
        <dbReference type="Proteomes" id="UP000594263"/>
    </source>
</evidence>
<evidence type="ECO:0000313" key="4">
    <source>
        <dbReference type="EnsemblPlants" id="Kaladp0059s0122.1.v1.1"/>
    </source>
</evidence>
<evidence type="ECO:0008006" key="6">
    <source>
        <dbReference type="Google" id="ProtNLM"/>
    </source>
</evidence>
<dbReference type="GO" id="GO:0071944">
    <property type="term" value="C:cell periphery"/>
    <property type="evidence" value="ECO:0007669"/>
    <property type="project" value="TreeGrafter"/>
</dbReference>
<proteinExistence type="predicted"/>